<reference evidence="1 2" key="2">
    <citation type="submission" date="2008-10" db="EMBL/GenBank/DDBJ databases">
        <title>Draft genome sequence of Clostridium hiranonis (DSM 13275).</title>
        <authorList>
            <person name="Sudarsanam P."/>
            <person name="Ley R."/>
            <person name="Guruge J."/>
            <person name="Turnbaugh P.J."/>
            <person name="Mahowald M."/>
            <person name="Liep D."/>
            <person name="Gordon J."/>
        </authorList>
    </citation>
    <scope>NUCLEOTIDE SEQUENCE [LARGE SCALE GENOMIC DNA]</scope>
    <source>
        <strain evidence="1 2">DSM 13275</strain>
    </source>
</reference>
<dbReference type="STRING" id="500633.CLOHIR_00329"/>
<comment type="caution">
    <text evidence="1">The sequence shown here is derived from an EMBL/GenBank/DDBJ whole genome shotgun (WGS) entry which is preliminary data.</text>
</comment>
<dbReference type="RefSeq" id="WP_006439251.1">
    <property type="nucleotide sequence ID" value="NZ_DS995355.1"/>
</dbReference>
<keyword evidence="2" id="KW-1185">Reference proteome</keyword>
<dbReference type="EMBL" id="ABWP01000011">
    <property type="protein sequence ID" value="EEA85991.1"/>
    <property type="molecule type" value="Genomic_DNA"/>
</dbReference>
<dbReference type="HOGENOM" id="CLU_1352673_0_0_9"/>
<sequence>MKFFLKGVKEFIKVIISIYLTNSFNLISKIPFISPGDAFATCLALYMIFIDLLLEYISEKITSYKCNLEIVFYQKYTVPEITSIPKISVNKLGLSEINMIVSFNGNTKIIKKAKIKIPQNSFFTIQSNGEIAYVDDEGSYVIDMSKLVQGSGNIEKEFLISFTKDTYENLGGNIEIKPELVCGNKLNRFFINLRNNKFKITL</sequence>
<organism evidence="1 2">
    <name type="scientific">Peptacetobacter hiranonis (strain DSM 13275 / JCM 10541 / KCTC 15199 / TO-931)</name>
    <name type="common">Clostridium hiranonis</name>
    <dbReference type="NCBI Taxonomy" id="500633"/>
    <lineage>
        <taxon>Bacteria</taxon>
        <taxon>Bacillati</taxon>
        <taxon>Bacillota</taxon>
        <taxon>Clostridia</taxon>
        <taxon>Peptostreptococcales</taxon>
        <taxon>Peptostreptococcaceae</taxon>
        <taxon>Peptacetobacter</taxon>
    </lineage>
</organism>
<evidence type="ECO:0000313" key="1">
    <source>
        <dbReference type="EMBL" id="EEA85991.1"/>
    </source>
</evidence>
<name>B6FWT0_PEPHT</name>
<dbReference type="AlphaFoldDB" id="B6FWT0"/>
<protein>
    <submittedName>
        <fullName evidence="1">Uncharacterized protein</fullName>
    </submittedName>
</protein>
<accession>B6FWT0</accession>
<dbReference type="Proteomes" id="UP000003178">
    <property type="component" value="Unassembled WGS sequence"/>
</dbReference>
<evidence type="ECO:0000313" key="2">
    <source>
        <dbReference type="Proteomes" id="UP000003178"/>
    </source>
</evidence>
<gene>
    <name evidence="1" type="ORF">CLOHIR_00329</name>
</gene>
<proteinExistence type="predicted"/>
<reference evidence="1 2" key="1">
    <citation type="submission" date="2008-09" db="EMBL/GenBank/DDBJ databases">
        <authorList>
            <person name="Fulton L."/>
            <person name="Clifton S."/>
            <person name="Fulton B."/>
            <person name="Xu J."/>
            <person name="Minx P."/>
            <person name="Pepin K.H."/>
            <person name="Johnson M."/>
            <person name="Thiruvilangam P."/>
            <person name="Bhonagiri V."/>
            <person name="Nash W.E."/>
            <person name="Mardis E.R."/>
            <person name="Wilson R.K."/>
        </authorList>
    </citation>
    <scope>NUCLEOTIDE SEQUENCE [LARGE SCALE GENOMIC DNA]</scope>
    <source>
        <strain evidence="1 2">DSM 13275</strain>
    </source>
</reference>